<evidence type="ECO:0000313" key="3">
    <source>
        <dbReference type="Proteomes" id="UP001054889"/>
    </source>
</evidence>
<dbReference type="EMBL" id="BQKI01000008">
    <property type="protein sequence ID" value="GJN00837.1"/>
    <property type="molecule type" value="Genomic_DNA"/>
</dbReference>
<evidence type="ECO:0000313" key="2">
    <source>
        <dbReference type="EMBL" id="GJN00837.1"/>
    </source>
</evidence>
<dbReference type="InterPro" id="IPR005174">
    <property type="entry name" value="KIB1-4_b-propeller"/>
</dbReference>
<comment type="caution">
    <text evidence="2">The sequence shown here is derived from an EMBL/GenBank/DDBJ whole genome shotgun (WGS) entry which is preliminary data.</text>
</comment>
<dbReference type="AlphaFoldDB" id="A0AAV5CSI2"/>
<accession>A0AAV5CSI2</accession>
<proteinExistence type="predicted"/>
<protein>
    <recommendedName>
        <fullName evidence="1">KIB1-4 beta-propeller domain-containing protein</fullName>
    </recommendedName>
</protein>
<feature type="domain" description="KIB1-4 beta-propeller" evidence="1">
    <location>
        <begin position="2"/>
        <end position="159"/>
    </location>
</feature>
<gene>
    <name evidence="2" type="primary">ga18055</name>
    <name evidence="2" type="ORF">PR202_ga18055</name>
</gene>
<dbReference type="Proteomes" id="UP001054889">
    <property type="component" value="Unassembled WGS sequence"/>
</dbReference>
<evidence type="ECO:0000259" key="1">
    <source>
        <dbReference type="Pfam" id="PF03478"/>
    </source>
</evidence>
<dbReference type="PANTHER" id="PTHR33127">
    <property type="entry name" value="TRANSMEMBRANE PROTEIN"/>
    <property type="match status" value="1"/>
</dbReference>
<keyword evidence="3" id="KW-1185">Reference proteome</keyword>
<reference evidence="2" key="2">
    <citation type="submission" date="2021-12" db="EMBL/GenBank/DDBJ databases">
        <title>Resequencing data analysis of finger millet.</title>
        <authorList>
            <person name="Hatakeyama M."/>
            <person name="Aluri S."/>
            <person name="Balachadran M.T."/>
            <person name="Sivarajan S.R."/>
            <person name="Poveda L."/>
            <person name="Shimizu-Inatsugi R."/>
            <person name="Schlapbach R."/>
            <person name="Sreeman S.M."/>
            <person name="Shimizu K.K."/>
        </authorList>
    </citation>
    <scope>NUCLEOTIDE SEQUENCE</scope>
</reference>
<name>A0AAV5CSI2_ELECO</name>
<dbReference type="Pfam" id="PF03478">
    <property type="entry name" value="Beta-prop_KIB1-4"/>
    <property type="match status" value="1"/>
</dbReference>
<dbReference type="PANTHER" id="PTHR33127:SF96">
    <property type="entry name" value="DUF295 DOMAIN-CONTAINING PROTEIN"/>
    <property type="match status" value="1"/>
</dbReference>
<organism evidence="2 3">
    <name type="scientific">Eleusine coracana subsp. coracana</name>
    <dbReference type="NCBI Taxonomy" id="191504"/>
    <lineage>
        <taxon>Eukaryota</taxon>
        <taxon>Viridiplantae</taxon>
        <taxon>Streptophyta</taxon>
        <taxon>Embryophyta</taxon>
        <taxon>Tracheophyta</taxon>
        <taxon>Spermatophyta</taxon>
        <taxon>Magnoliopsida</taxon>
        <taxon>Liliopsida</taxon>
        <taxon>Poales</taxon>
        <taxon>Poaceae</taxon>
        <taxon>PACMAD clade</taxon>
        <taxon>Chloridoideae</taxon>
        <taxon>Cynodonteae</taxon>
        <taxon>Eleusininae</taxon>
        <taxon>Eleusine</taxon>
    </lineage>
</organism>
<sequence>MLWYCTVGGESWANYEYDIGTLELPDLGEGCCEKLTICSIAACNGKFYFNGGYAAIGVLEFRPAPVFSSVVIRQPIPHPFGFQKEFLVEAQQELYMVSLLSNSDPDVVYRFHVHKVDFSSNEWREVSDIGDRVFLLAWWYFGASRSADECGLQRNCIYLPCP</sequence>
<reference evidence="2" key="1">
    <citation type="journal article" date="2018" name="DNA Res.">
        <title>Multiple hybrid de novo genome assembly of finger millet, an orphan allotetraploid crop.</title>
        <authorList>
            <person name="Hatakeyama M."/>
            <person name="Aluri S."/>
            <person name="Balachadran M.T."/>
            <person name="Sivarajan S.R."/>
            <person name="Patrignani A."/>
            <person name="Gruter S."/>
            <person name="Poveda L."/>
            <person name="Shimizu-Inatsugi R."/>
            <person name="Baeten J."/>
            <person name="Francoijs K.J."/>
            <person name="Nataraja K.N."/>
            <person name="Reddy Y.A.N."/>
            <person name="Phadnis S."/>
            <person name="Ravikumar R.L."/>
            <person name="Schlapbach R."/>
            <person name="Sreeman S.M."/>
            <person name="Shimizu K.K."/>
        </authorList>
    </citation>
    <scope>NUCLEOTIDE SEQUENCE</scope>
</reference>